<dbReference type="Gene3D" id="2.40.50.140">
    <property type="entry name" value="Nucleic acid-binding proteins"/>
    <property type="match status" value="2"/>
</dbReference>
<keyword evidence="12" id="KW-1185">Reference proteome</keyword>
<dbReference type="Proteomes" id="UP000309038">
    <property type="component" value="Unassembled WGS sequence"/>
</dbReference>
<dbReference type="EMBL" id="SGPJ01000167">
    <property type="protein sequence ID" value="THG97449.1"/>
    <property type="molecule type" value="Genomic_DNA"/>
</dbReference>
<dbReference type="EC" id="3.2.1.58" evidence="6"/>
<dbReference type="CDD" id="cd04493">
    <property type="entry name" value="BRCA2DBD_OB1"/>
    <property type="match status" value="1"/>
</dbReference>
<evidence type="ECO:0000256" key="1">
    <source>
        <dbReference type="ARBA" id="ARBA00005641"/>
    </source>
</evidence>
<dbReference type="FunFam" id="3.20.20.80:FF:000033">
    <property type="entry name" value="Glucan 1,3-beta-glucosidase A"/>
    <property type="match status" value="1"/>
</dbReference>
<evidence type="ECO:0000256" key="7">
    <source>
        <dbReference type="SAM" id="MobiDB-lite"/>
    </source>
</evidence>
<keyword evidence="3" id="KW-0326">Glycosidase</keyword>
<dbReference type="GO" id="GO:0004338">
    <property type="term" value="F:glucan exo-1,3-beta-glucosidase activity"/>
    <property type="evidence" value="ECO:0007669"/>
    <property type="project" value="UniProtKB-EC"/>
</dbReference>
<comment type="catalytic activity">
    <reaction evidence="5">
        <text>Successive hydrolysis of beta-D-glucose units from the non-reducing ends of (1-&gt;3)-beta-D-glucans, releasing alpha-glucose.</text>
        <dbReference type="EC" id="3.2.1.58"/>
    </reaction>
</comment>
<dbReference type="GO" id="GO:0009986">
    <property type="term" value="C:cell surface"/>
    <property type="evidence" value="ECO:0007669"/>
    <property type="project" value="TreeGrafter"/>
</dbReference>
<organism evidence="11 12">
    <name type="scientific">Hermanssonia centrifuga</name>
    <dbReference type="NCBI Taxonomy" id="98765"/>
    <lineage>
        <taxon>Eukaryota</taxon>
        <taxon>Fungi</taxon>
        <taxon>Dikarya</taxon>
        <taxon>Basidiomycota</taxon>
        <taxon>Agaricomycotina</taxon>
        <taxon>Agaricomycetes</taxon>
        <taxon>Polyporales</taxon>
        <taxon>Meruliaceae</taxon>
        <taxon>Hermanssonia</taxon>
    </lineage>
</organism>
<comment type="similarity">
    <text evidence="1">Belongs to the glycosyl hydrolase 5 (cellulase A) family.</text>
</comment>
<dbReference type="GO" id="GO:0005576">
    <property type="term" value="C:extracellular region"/>
    <property type="evidence" value="ECO:0007669"/>
    <property type="project" value="TreeGrafter"/>
</dbReference>
<dbReference type="SUPFAM" id="SSF51445">
    <property type="entry name" value="(Trans)glycosidases"/>
    <property type="match status" value="1"/>
</dbReference>
<dbReference type="InterPro" id="IPR015187">
    <property type="entry name" value="BRCA2_OB_1"/>
</dbReference>
<evidence type="ECO:0000259" key="9">
    <source>
        <dbReference type="Pfam" id="PF00150"/>
    </source>
</evidence>
<dbReference type="Pfam" id="PF09103">
    <property type="entry name" value="BRCA-2_OB1"/>
    <property type="match status" value="1"/>
</dbReference>
<feature type="region of interest" description="Disordered" evidence="7">
    <location>
        <begin position="446"/>
        <end position="480"/>
    </location>
</feature>
<reference evidence="11 12" key="1">
    <citation type="submission" date="2019-02" db="EMBL/GenBank/DDBJ databases">
        <title>Genome sequencing of the rare red list fungi Phlebia centrifuga.</title>
        <authorList>
            <person name="Buettner E."/>
            <person name="Kellner H."/>
        </authorList>
    </citation>
    <scope>NUCLEOTIDE SEQUENCE [LARGE SCALE GENOMIC DNA]</scope>
    <source>
        <strain evidence="11 12">DSM 108282</strain>
    </source>
</reference>
<gene>
    <name evidence="11" type="ORF">EW026_g4556</name>
</gene>
<feature type="compositionally biased region" description="Low complexity" evidence="7">
    <location>
        <begin position="841"/>
        <end position="851"/>
    </location>
</feature>
<dbReference type="GO" id="GO:0009251">
    <property type="term" value="P:glucan catabolic process"/>
    <property type="evidence" value="ECO:0007669"/>
    <property type="project" value="TreeGrafter"/>
</dbReference>
<evidence type="ECO:0000256" key="3">
    <source>
        <dbReference type="ARBA" id="ARBA00023295"/>
    </source>
</evidence>
<dbReference type="InterPro" id="IPR001547">
    <property type="entry name" value="Glyco_hydro_5"/>
</dbReference>
<evidence type="ECO:0000256" key="2">
    <source>
        <dbReference type="ARBA" id="ARBA00022801"/>
    </source>
</evidence>
<feature type="signal peptide" evidence="8">
    <location>
        <begin position="1"/>
        <end position="22"/>
    </location>
</feature>
<feature type="compositionally biased region" description="Polar residues" evidence="7">
    <location>
        <begin position="852"/>
        <end position="864"/>
    </location>
</feature>
<keyword evidence="2" id="KW-0378">Hydrolase</keyword>
<dbReference type="GO" id="GO:0000724">
    <property type="term" value="P:double-strand break repair via homologous recombination"/>
    <property type="evidence" value="ECO:0007669"/>
    <property type="project" value="InterPro"/>
</dbReference>
<dbReference type="PANTHER" id="PTHR31297:SF42">
    <property type="entry name" value="GLYCOSIDE HYDROLASE FAMILY 5 DOMAIN-CONTAINING PROTEIN"/>
    <property type="match status" value="1"/>
</dbReference>
<feature type="domain" description="Glycoside hydrolase family 5" evidence="9">
    <location>
        <begin position="78"/>
        <end position="312"/>
    </location>
</feature>
<dbReference type="InterPro" id="IPR036315">
    <property type="entry name" value="BRCA2_hlx_sf"/>
</dbReference>
<keyword evidence="8" id="KW-0732">Signal</keyword>
<evidence type="ECO:0000256" key="6">
    <source>
        <dbReference type="ARBA" id="ARBA00038929"/>
    </source>
</evidence>
<dbReference type="PANTHER" id="PTHR31297">
    <property type="entry name" value="GLUCAN ENDO-1,6-BETA-GLUCOSIDASE B"/>
    <property type="match status" value="1"/>
</dbReference>
<feature type="region of interest" description="Disordered" evidence="7">
    <location>
        <begin position="637"/>
        <end position="726"/>
    </location>
</feature>
<keyword evidence="4" id="KW-0961">Cell wall biogenesis/degradation</keyword>
<dbReference type="SUPFAM" id="SSF50249">
    <property type="entry name" value="Nucleic acid-binding proteins"/>
    <property type="match status" value="2"/>
</dbReference>
<dbReference type="Gene3D" id="3.20.20.80">
    <property type="entry name" value="Glycosidases"/>
    <property type="match status" value="1"/>
</dbReference>
<dbReference type="SUPFAM" id="SSF81872">
    <property type="entry name" value="BRCA2 helical domain"/>
    <property type="match status" value="1"/>
</dbReference>
<accession>A0A4S4KLA6</accession>
<evidence type="ECO:0000313" key="12">
    <source>
        <dbReference type="Proteomes" id="UP000309038"/>
    </source>
</evidence>
<feature type="chain" id="PRO_5020747731" description="glucan 1,3-beta-glucosidase" evidence="8">
    <location>
        <begin position="23"/>
        <end position="1311"/>
    </location>
</feature>
<feature type="region of interest" description="Disordered" evidence="7">
    <location>
        <begin position="781"/>
        <end position="864"/>
    </location>
</feature>
<evidence type="ECO:0000259" key="10">
    <source>
        <dbReference type="Pfam" id="PF09103"/>
    </source>
</evidence>
<dbReference type="InterPro" id="IPR050386">
    <property type="entry name" value="Glycosyl_hydrolase_5"/>
</dbReference>
<evidence type="ECO:0000256" key="8">
    <source>
        <dbReference type="SAM" id="SignalP"/>
    </source>
</evidence>
<dbReference type="Pfam" id="PF00150">
    <property type="entry name" value="Cellulase"/>
    <property type="match status" value="1"/>
</dbReference>
<sequence>MLRRVASLSLLTLGLLSQFVVGDNPINAGFPYGSQKVRGVNLGGWLVLEPWITPSLFDNTGNANIVDEWTFGQLQNRNTALNTLTQHWNTWITEADLAAIAAAGLNHVRIPIGYWAFEVGPGEPYISGQLPYLQKAVTWAGNHGLKVIVDLHGAPGSQNGFDNSGHRISFPQWHSNSTNVARTDAIIKTIASMFATNTNVVSIIAPLNEPAGYDGADVLAVVRQYWYDSYGNIRSEQSNTVVLLHDAFQPLSYWNGFQTPPGWQGVAIDTHIYQMFSQDEVSRTNQEHISAACATASSLSSFDLWTIVGEWTPAATDCAKYLNGLGVGARYDGSYPGSTFVGSCTGITGSASSFSSSYKTFLRQYWEAQVISYEKGDGWIQWTWKAENADDWTYQAGLSGGWIPQDPTDLMYPTICGPSKSAYNGPPKPQFTAFAAKATKDTSRMVPRPLATGSASSNVAQAPPQGDLPSSSPDGPEDQDLATWFESTEIPTGGIMFKSAKDLAKMKEAEEMDDWFSAPVPTGAAGFQSASALKSMATPDIADSSTTNGPVFSGFASSARLPMSFQDPLPIHNAELGQPATEAVPEFVGFTTGTSLLKPDGDGTKRKKPDWTVLSAEALAAAAARVKGWEREIEMETGMEDSFDGPHLESPTKPRSENLSREIPRSVPSFGSARTVLGTVENSSTPRSLGLSPDTPSPAGPSFKRPAVGGMLGNRKPFKSPLMKPPVASKVPSVSSTAYVNSPLNPSRASSSQFTTPFVPPLRPTLPITPIRPAVNHAAFAESNSSGESSPPRRALGMTPRRATPGGNAGFKKPTFVTPFKPGMRPGEPGRSQLSEKVPLSHSSSITSISTATPRSDATATNSKGKGRAVYFDLTKPSNRQTLASCGLVPQAYTPEELESMGINFSELSQITPDLAMYYSFHSSTSLPTYVDPHEPPPTAVTLGASTALNELLSMGCSMATKQWVDNHWGLILWKLAGMVCLDPASESDPEKKRWCWKEVMRQLRYRYERELNSGVRPALRLIAAQDVPASLPMVLSVSNIIWTPGGITNDGTPILPSPELEVTDGWYRVKAEIDAPIVRAIRKGTIRVGRKMAVAGCRLSSGRKDAAEILEAADSITLKIYANSSHLAPWHAKLGIQKDLFIATLDSLTPDGGLVGVMDLVIVKTYPIAYLEFIETEDGQKIREGPFNEKDEANASDRWKVGLDPASKLRSELEKNLDTLIGYADRLDMKAGSTFRPTEYDSPPDHIEDLLFELEDNPDANGVIKRATRDEAGWLSRAIREKCERDRERMQDEIERELNVSFQPNPWISQ</sequence>
<name>A0A4S4KLA6_9APHY</name>
<dbReference type="InterPro" id="IPR017853">
    <property type="entry name" value="GH"/>
</dbReference>
<evidence type="ECO:0000256" key="4">
    <source>
        <dbReference type="ARBA" id="ARBA00023316"/>
    </source>
</evidence>
<protein>
    <recommendedName>
        <fullName evidence="6">glucan 1,3-beta-glucosidase</fullName>
        <ecNumber evidence="6">3.2.1.58</ecNumber>
    </recommendedName>
</protein>
<evidence type="ECO:0000256" key="5">
    <source>
        <dbReference type="ARBA" id="ARBA00036824"/>
    </source>
</evidence>
<dbReference type="GO" id="GO:0071555">
    <property type="term" value="P:cell wall organization"/>
    <property type="evidence" value="ECO:0007669"/>
    <property type="project" value="UniProtKB-KW"/>
</dbReference>
<feature type="domain" description="BRCA2 OB1" evidence="10">
    <location>
        <begin position="1018"/>
        <end position="1139"/>
    </location>
</feature>
<evidence type="ECO:0000313" key="11">
    <source>
        <dbReference type="EMBL" id="THG97449.1"/>
    </source>
</evidence>
<comment type="caution">
    <text evidence="11">The sequence shown here is derived from an EMBL/GenBank/DDBJ whole genome shotgun (WGS) entry which is preliminary data.</text>
</comment>
<dbReference type="InterPro" id="IPR012340">
    <property type="entry name" value="NA-bd_OB-fold"/>
</dbReference>
<proteinExistence type="inferred from homology"/>
<feature type="compositionally biased region" description="Basic and acidic residues" evidence="7">
    <location>
        <begin position="644"/>
        <end position="664"/>
    </location>
</feature>